<name>A0A380CT69_SPHSI</name>
<dbReference type="InterPro" id="IPR036291">
    <property type="entry name" value="NAD(P)-bd_dom_sf"/>
</dbReference>
<keyword evidence="2" id="KW-0560">Oxidoreductase</keyword>
<sequence length="215" mass="23977">MQISTIGVDINTAKQQEKNVVNAIAENNVKHIVYTSMVQARPNTIFQGTQTHNHTEELIRTTKIPYTFFRNSMYMEAIPELIGNALQTNEIRYPSGSGKVSFVSRTDIAEAITNVLTESTHDNKAYEITGSTAYSFAELAKAISAEKSINVNHTDISDMDFREELISYQMPVEVVDLLVSMANGIKAGEFSYIDSTLEKLLGRKSLDLNEFIKGL</sequence>
<dbReference type="InterPro" id="IPR008030">
    <property type="entry name" value="NmrA-like"/>
</dbReference>
<dbReference type="PANTHER" id="PTHR47129">
    <property type="entry name" value="QUINONE OXIDOREDUCTASE 2"/>
    <property type="match status" value="1"/>
</dbReference>
<dbReference type="SUPFAM" id="SSF51735">
    <property type="entry name" value="NAD(P)-binding Rossmann-fold domains"/>
    <property type="match status" value="1"/>
</dbReference>
<feature type="domain" description="NmrA-like" evidence="1">
    <location>
        <begin position="7"/>
        <end position="196"/>
    </location>
</feature>
<proteinExistence type="predicted"/>
<dbReference type="Gene3D" id="3.40.50.720">
    <property type="entry name" value="NAD(P)-binding Rossmann-like Domain"/>
    <property type="match status" value="1"/>
</dbReference>
<dbReference type="GO" id="GO:0003955">
    <property type="term" value="F:NAD(P)H dehydrogenase (quinone) activity"/>
    <property type="evidence" value="ECO:0007669"/>
    <property type="project" value="UniProtKB-EC"/>
</dbReference>
<dbReference type="Gene3D" id="3.90.25.10">
    <property type="entry name" value="UDP-galactose 4-epimerase, domain 1"/>
    <property type="match status" value="1"/>
</dbReference>
<gene>
    <name evidence="2" type="primary">qorB</name>
    <name evidence="2" type="ORF">NCTC11388_04111</name>
</gene>
<dbReference type="EC" id="1.6.5.2" evidence="2"/>
<dbReference type="AlphaFoldDB" id="A0A380CT69"/>
<dbReference type="Pfam" id="PF05368">
    <property type="entry name" value="NmrA"/>
    <property type="match status" value="1"/>
</dbReference>
<evidence type="ECO:0000313" key="3">
    <source>
        <dbReference type="Proteomes" id="UP000254893"/>
    </source>
</evidence>
<organism evidence="2 3">
    <name type="scientific">Sphingobacterium spiritivorum</name>
    <name type="common">Flavobacterium spiritivorum</name>
    <dbReference type="NCBI Taxonomy" id="258"/>
    <lineage>
        <taxon>Bacteria</taxon>
        <taxon>Pseudomonadati</taxon>
        <taxon>Bacteroidota</taxon>
        <taxon>Sphingobacteriia</taxon>
        <taxon>Sphingobacteriales</taxon>
        <taxon>Sphingobacteriaceae</taxon>
        <taxon>Sphingobacterium</taxon>
    </lineage>
</organism>
<evidence type="ECO:0000259" key="1">
    <source>
        <dbReference type="Pfam" id="PF05368"/>
    </source>
</evidence>
<dbReference type="InterPro" id="IPR052718">
    <property type="entry name" value="NmrA-type_oxidoreductase"/>
</dbReference>
<evidence type="ECO:0000313" key="2">
    <source>
        <dbReference type="EMBL" id="SUJ27191.1"/>
    </source>
</evidence>
<protein>
    <submittedName>
        <fullName evidence="2">Quinone oxidoreductase 2</fullName>
        <ecNumber evidence="2">1.6.5.2</ecNumber>
    </submittedName>
</protein>
<dbReference type="EMBL" id="UGYW01000002">
    <property type="protein sequence ID" value="SUJ27191.1"/>
    <property type="molecule type" value="Genomic_DNA"/>
</dbReference>
<reference evidence="2 3" key="1">
    <citation type="submission" date="2018-06" db="EMBL/GenBank/DDBJ databases">
        <authorList>
            <consortium name="Pathogen Informatics"/>
            <person name="Doyle S."/>
        </authorList>
    </citation>
    <scope>NUCLEOTIDE SEQUENCE [LARGE SCALE GENOMIC DNA]</scope>
    <source>
        <strain evidence="2 3">NCTC11388</strain>
    </source>
</reference>
<dbReference type="PANTHER" id="PTHR47129:SF1">
    <property type="entry name" value="NMRA-LIKE DOMAIN-CONTAINING PROTEIN"/>
    <property type="match status" value="1"/>
</dbReference>
<dbReference type="Proteomes" id="UP000254893">
    <property type="component" value="Unassembled WGS sequence"/>
</dbReference>
<accession>A0A380CT69</accession>